<proteinExistence type="predicted"/>
<comment type="caution">
    <text evidence="1">The sequence shown here is derived from an EMBL/GenBank/DDBJ whole genome shotgun (WGS) entry which is preliminary data.</text>
</comment>
<dbReference type="RefSeq" id="WP_184882866.1">
    <property type="nucleotide sequence ID" value="NZ_BOOV01000005.1"/>
</dbReference>
<name>A0A7W7D9P8_9ACTN</name>
<sequence>MIAEGVMSMSMSSRQTLLKVLLMKRHQETHRAFCLEYDKVARSIDRHLIGSSPSREAYGRWLKGHLKTKPHADHCRVLERMFPGHTVAELLAPYDPGLKNPGVQEARPDPREAATNRREIFQLGATTMALGLTESIYRGPDLFEQALDAGNVGEARLLFLESEVDRLAQAMEKAPPTSLLSETLLRLTSVRELLAHRQPTESQRRLVRIGAKLSIVMGVTMFCANQFPLARRWYTAATRAADEAGDRYVADLALANALLIPTYSGDARGALALVTPRLDQAVGATPAIAWMWGFAALAHAALGDRVAFERAINRSRTTLDRCQQTVQQSGALSFQQERQTFYETRGRADLGDLEGTAEAATRALAAYDPTDNADPALVRFAYASALAKAGENEEACRVATTAIRDPYVCHSHVVVVRAHEFDSLLAPSGSVTADWRQALSEIHAPGPTMLQPPSSSRT</sequence>
<gene>
    <name evidence="1" type="ORF">BJ982_004381</name>
</gene>
<reference evidence="1 2" key="1">
    <citation type="submission" date="2020-08" db="EMBL/GenBank/DDBJ databases">
        <title>Sequencing the genomes of 1000 actinobacteria strains.</title>
        <authorList>
            <person name="Klenk H.-P."/>
        </authorList>
    </citation>
    <scope>NUCLEOTIDE SEQUENCE [LARGE SCALE GENOMIC DNA]</scope>
    <source>
        <strain evidence="1 2">DSM 45784</strain>
    </source>
</reference>
<keyword evidence="2" id="KW-1185">Reference proteome</keyword>
<evidence type="ECO:0000313" key="1">
    <source>
        <dbReference type="EMBL" id="MBB4702837.1"/>
    </source>
</evidence>
<organism evidence="1 2">
    <name type="scientific">Sphaerisporangium siamense</name>
    <dbReference type="NCBI Taxonomy" id="795645"/>
    <lineage>
        <taxon>Bacteria</taxon>
        <taxon>Bacillati</taxon>
        <taxon>Actinomycetota</taxon>
        <taxon>Actinomycetes</taxon>
        <taxon>Streptosporangiales</taxon>
        <taxon>Streptosporangiaceae</taxon>
        <taxon>Sphaerisporangium</taxon>
    </lineage>
</organism>
<protein>
    <recommendedName>
        <fullName evidence="3">Tetratricopeptide repeat protein</fullName>
    </recommendedName>
</protein>
<dbReference type="Proteomes" id="UP000542210">
    <property type="component" value="Unassembled WGS sequence"/>
</dbReference>
<evidence type="ECO:0008006" key="3">
    <source>
        <dbReference type="Google" id="ProtNLM"/>
    </source>
</evidence>
<dbReference type="AlphaFoldDB" id="A0A7W7D9P8"/>
<dbReference type="EMBL" id="JACHND010000001">
    <property type="protein sequence ID" value="MBB4702837.1"/>
    <property type="molecule type" value="Genomic_DNA"/>
</dbReference>
<evidence type="ECO:0000313" key="2">
    <source>
        <dbReference type="Proteomes" id="UP000542210"/>
    </source>
</evidence>
<accession>A0A7W7D9P8</accession>